<feature type="region of interest" description="Disordered" evidence="1">
    <location>
        <begin position="33"/>
        <end position="75"/>
    </location>
</feature>
<feature type="compositionally biased region" description="Basic residues" evidence="1">
    <location>
        <begin position="36"/>
        <end position="48"/>
    </location>
</feature>
<dbReference type="OrthoDB" id="6380871at2759"/>
<feature type="region of interest" description="Disordered" evidence="1">
    <location>
        <begin position="164"/>
        <end position="203"/>
    </location>
</feature>
<feature type="region of interest" description="Disordered" evidence="1">
    <location>
        <begin position="227"/>
        <end position="271"/>
    </location>
</feature>
<dbReference type="HOGENOM" id="CLU_440941_0_0_1"/>
<dbReference type="AlphaFoldDB" id="E9H1U2"/>
<gene>
    <name evidence="2" type="ORF">DAPPUDRAFT_307384</name>
</gene>
<feature type="compositionally biased region" description="Pro residues" evidence="1">
    <location>
        <begin position="569"/>
        <end position="579"/>
    </location>
</feature>
<feature type="compositionally biased region" description="Pro residues" evidence="1">
    <location>
        <begin position="472"/>
        <end position="486"/>
    </location>
</feature>
<proteinExistence type="predicted"/>
<protein>
    <submittedName>
        <fullName evidence="2">Uncharacterized protein</fullName>
    </submittedName>
</protein>
<dbReference type="Proteomes" id="UP000000305">
    <property type="component" value="Unassembled WGS sequence"/>
</dbReference>
<name>E9H1U2_DAPPU</name>
<reference evidence="2 3" key="1">
    <citation type="journal article" date="2011" name="Science">
        <title>The ecoresponsive genome of Daphnia pulex.</title>
        <authorList>
            <person name="Colbourne J.K."/>
            <person name="Pfrender M.E."/>
            <person name="Gilbert D."/>
            <person name="Thomas W.K."/>
            <person name="Tucker A."/>
            <person name="Oakley T.H."/>
            <person name="Tokishita S."/>
            <person name="Aerts A."/>
            <person name="Arnold G.J."/>
            <person name="Basu M.K."/>
            <person name="Bauer D.J."/>
            <person name="Caceres C.E."/>
            <person name="Carmel L."/>
            <person name="Casola C."/>
            <person name="Choi J.H."/>
            <person name="Detter J.C."/>
            <person name="Dong Q."/>
            <person name="Dusheyko S."/>
            <person name="Eads B.D."/>
            <person name="Frohlich T."/>
            <person name="Geiler-Samerotte K.A."/>
            <person name="Gerlach D."/>
            <person name="Hatcher P."/>
            <person name="Jogdeo S."/>
            <person name="Krijgsveld J."/>
            <person name="Kriventseva E.V."/>
            <person name="Kultz D."/>
            <person name="Laforsch C."/>
            <person name="Lindquist E."/>
            <person name="Lopez J."/>
            <person name="Manak J.R."/>
            <person name="Muller J."/>
            <person name="Pangilinan J."/>
            <person name="Patwardhan R.P."/>
            <person name="Pitluck S."/>
            <person name="Pritham E.J."/>
            <person name="Rechtsteiner A."/>
            <person name="Rho M."/>
            <person name="Rogozin I.B."/>
            <person name="Sakarya O."/>
            <person name="Salamov A."/>
            <person name="Schaack S."/>
            <person name="Shapiro H."/>
            <person name="Shiga Y."/>
            <person name="Skalitzky C."/>
            <person name="Smith Z."/>
            <person name="Souvorov A."/>
            <person name="Sung W."/>
            <person name="Tang Z."/>
            <person name="Tsuchiya D."/>
            <person name="Tu H."/>
            <person name="Vos H."/>
            <person name="Wang M."/>
            <person name="Wolf Y.I."/>
            <person name="Yamagata H."/>
            <person name="Yamada T."/>
            <person name="Ye Y."/>
            <person name="Shaw J.R."/>
            <person name="Andrews J."/>
            <person name="Crease T.J."/>
            <person name="Tang H."/>
            <person name="Lucas S.M."/>
            <person name="Robertson H.M."/>
            <person name="Bork P."/>
            <person name="Koonin E.V."/>
            <person name="Zdobnov E.M."/>
            <person name="Grigoriev I.V."/>
            <person name="Lynch M."/>
            <person name="Boore J.L."/>
        </authorList>
    </citation>
    <scope>NUCLEOTIDE SEQUENCE [LARGE SCALE GENOMIC DNA]</scope>
</reference>
<evidence type="ECO:0000313" key="2">
    <source>
        <dbReference type="EMBL" id="EFX74309.1"/>
    </source>
</evidence>
<feature type="region of interest" description="Disordered" evidence="1">
    <location>
        <begin position="289"/>
        <end position="320"/>
    </location>
</feature>
<keyword evidence="3" id="KW-1185">Reference proteome</keyword>
<sequence length="620" mass="67146">MYGQFEQVVDRFNWPVATEERRAAFSIHRSQQLRHSPIHRRRRRHRRYSPSPNCGRRKMNTIGSSTTSFASDSESDCEMEVPKMMGLARQGVYGSRSGSKGLNPLLDTISVIGDLCDSDDAVDGPASGALYAGSNSVDSGYKSSCPTPDCLILAQDASNYISARPPPVLPKPRRTLPAAPALVGSTSGSHPEGSNHGTAPLDLDHLTSLRQTLLTAIERYDTRTKELIDRDLPSSSGGGAKSSSPAESDHQLGDSVGNTDDDNHSSDRGKPKFESNLLLVYGRLGTLSQDDDRMAGSQGNITGLSQTELKEDKIQQQDGATRFSRVAHCMLEIIEDLQRQQQQQQQQQHSIESVDAVTDLEVVPAPSSSSVVGSSGPVVPPKPTRISLSVATTTPAPATPPRVARRGRRKLPTPTQVPMIPPSPPSSVDSGDLTGADYHLYEEIIYDLGSSKTSIGSNLALNSNEKNESNCCPPPLPARPSRPPNPTSVGSCLSSSVKPWLNVIKPLRRDRNNQLIRNNTTNSCSSLSSSCSSSSHWTSQMANKLNSHHTDIARSNVYTFGSHPQHPQSHPPVNHPPVIKPQAFHPAAPAPNSSSLHRSSAHHHHLHEDEYGFRAVSHMV</sequence>
<evidence type="ECO:0000256" key="1">
    <source>
        <dbReference type="SAM" id="MobiDB-lite"/>
    </source>
</evidence>
<evidence type="ECO:0000313" key="3">
    <source>
        <dbReference type="Proteomes" id="UP000000305"/>
    </source>
</evidence>
<dbReference type="KEGG" id="dpx:DAPPUDRAFT_307384"/>
<dbReference type="eggNOG" id="ENOG502SCXZ">
    <property type="taxonomic scope" value="Eukaryota"/>
</dbReference>
<dbReference type="InParanoid" id="E9H1U2"/>
<feature type="compositionally biased region" description="Polar residues" evidence="1">
    <location>
        <begin position="297"/>
        <end position="307"/>
    </location>
</feature>
<feature type="region of interest" description="Disordered" evidence="1">
    <location>
        <begin position="464"/>
        <end position="494"/>
    </location>
</feature>
<feature type="compositionally biased region" description="Basic and acidic residues" evidence="1">
    <location>
        <begin position="261"/>
        <end position="271"/>
    </location>
</feature>
<organism evidence="2 3">
    <name type="scientific">Daphnia pulex</name>
    <name type="common">Water flea</name>
    <dbReference type="NCBI Taxonomy" id="6669"/>
    <lineage>
        <taxon>Eukaryota</taxon>
        <taxon>Metazoa</taxon>
        <taxon>Ecdysozoa</taxon>
        <taxon>Arthropoda</taxon>
        <taxon>Crustacea</taxon>
        <taxon>Branchiopoda</taxon>
        <taxon>Diplostraca</taxon>
        <taxon>Cladocera</taxon>
        <taxon>Anomopoda</taxon>
        <taxon>Daphniidae</taxon>
        <taxon>Daphnia</taxon>
    </lineage>
</organism>
<accession>E9H1U2</accession>
<feature type="region of interest" description="Disordered" evidence="1">
    <location>
        <begin position="559"/>
        <end position="606"/>
    </location>
</feature>
<dbReference type="EMBL" id="GL732584">
    <property type="protein sequence ID" value="EFX74309.1"/>
    <property type="molecule type" value="Genomic_DNA"/>
</dbReference>